<gene>
    <name evidence="1" type="ORF">C7441_114116</name>
</gene>
<evidence type="ECO:0000313" key="2">
    <source>
        <dbReference type="Proteomes" id="UP000245396"/>
    </source>
</evidence>
<proteinExistence type="predicted"/>
<name>A0A316BYX4_PSESE</name>
<accession>A0A316BYX4</accession>
<reference evidence="1 2" key="1">
    <citation type="submission" date="2018-05" db="EMBL/GenBank/DDBJ databases">
        <title>Genomic Encyclopedia of Type Strains, Phase IV (KMG-IV): sequencing the most valuable type-strain genomes for metagenomic binning, comparative biology and taxonomic classification.</title>
        <authorList>
            <person name="Goeker M."/>
        </authorList>
    </citation>
    <scope>NUCLEOTIDE SEQUENCE [LARGE SCALE GENOMIC DNA]</scope>
    <source>
        <strain evidence="1 2">DSM 6986</strain>
    </source>
</reference>
<comment type="caution">
    <text evidence="1">The sequence shown here is derived from an EMBL/GenBank/DDBJ whole genome shotgun (WGS) entry which is preliminary data.</text>
</comment>
<keyword evidence="2" id="KW-1185">Reference proteome</keyword>
<dbReference type="AlphaFoldDB" id="A0A316BYX4"/>
<organism evidence="1 2">
    <name type="scientific">Pseudaminobacter salicylatoxidans</name>
    <dbReference type="NCBI Taxonomy" id="93369"/>
    <lineage>
        <taxon>Bacteria</taxon>
        <taxon>Pseudomonadati</taxon>
        <taxon>Pseudomonadota</taxon>
        <taxon>Alphaproteobacteria</taxon>
        <taxon>Hyphomicrobiales</taxon>
        <taxon>Phyllobacteriaceae</taxon>
        <taxon>Pseudaminobacter</taxon>
    </lineage>
</organism>
<protein>
    <submittedName>
        <fullName evidence="1">Uncharacterized protein</fullName>
    </submittedName>
</protein>
<sequence>MPGVSFVVAIRNAKATLKRALHPSRRNRFGVTADTHHQTS</sequence>
<dbReference type="Proteomes" id="UP000245396">
    <property type="component" value="Unassembled WGS sequence"/>
</dbReference>
<evidence type="ECO:0000313" key="1">
    <source>
        <dbReference type="EMBL" id="PWJ79839.1"/>
    </source>
</evidence>
<dbReference type="EMBL" id="QGGG01000014">
    <property type="protein sequence ID" value="PWJ79839.1"/>
    <property type="molecule type" value="Genomic_DNA"/>
</dbReference>